<dbReference type="Proteomes" id="UP000750711">
    <property type="component" value="Unassembled WGS sequence"/>
</dbReference>
<reference evidence="1" key="1">
    <citation type="submission" date="2021-03" db="EMBL/GenBank/DDBJ databases">
        <title>Comparative genomics and phylogenomic investigation of the class Geoglossomycetes provide insights into ecological specialization and systematics.</title>
        <authorList>
            <person name="Melie T."/>
            <person name="Pirro S."/>
            <person name="Miller A.N."/>
            <person name="Quandt A."/>
        </authorList>
    </citation>
    <scope>NUCLEOTIDE SEQUENCE</scope>
    <source>
        <strain evidence="1">CAQ_001_2017</strain>
    </source>
</reference>
<organism evidence="1 2">
    <name type="scientific">Trichoglossum hirsutum</name>
    <dbReference type="NCBI Taxonomy" id="265104"/>
    <lineage>
        <taxon>Eukaryota</taxon>
        <taxon>Fungi</taxon>
        <taxon>Dikarya</taxon>
        <taxon>Ascomycota</taxon>
        <taxon>Pezizomycotina</taxon>
        <taxon>Geoglossomycetes</taxon>
        <taxon>Geoglossales</taxon>
        <taxon>Geoglossaceae</taxon>
        <taxon>Trichoglossum</taxon>
    </lineage>
</organism>
<keyword evidence="2" id="KW-1185">Reference proteome</keyword>
<name>A0A9P8L5K2_9PEZI</name>
<sequence>ASGRTNPETVFRRVDPTAAICVAGPSLKIPTGEATGAAYIVARGTPRRWVAFAAAGSTTPIVVATDASTFAAGEGSGCADSREAIDAIDASTSVFIARSVGLATSAGAIASVQGACGTRSRATARIVDAVASTLVTWYVGLAASSGASAAHIFSICADRIPRER</sequence>
<feature type="non-terminal residue" evidence="1">
    <location>
        <position position="1"/>
    </location>
</feature>
<dbReference type="AlphaFoldDB" id="A0A9P8L5K2"/>
<gene>
    <name evidence="1" type="ORF">GP486_008496</name>
</gene>
<comment type="caution">
    <text evidence="1">The sequence shown here is derived from an EMBL/GenBank/DDBJ whole genome shotgun (WGS) entry which is preliminary data.</text>
</comment>
<evidence type="ECO:0000313" key="2">
    <source>
        <dbReference type="Proteomes" id="UP000750711"/>
    </source>
</evidence>
<protein>
    <submittedName>
        <fullName evidence="1">Uncharacterized protein</fullName>
    </submittedName>
</protein>
<dbReference type="EMBL" id="JAGHQM010003335">
    <property type="protein sequence ID" value="KAH0544785.1"/>
    <property type="molecule type" value="Genomic_DNA"/>
</dbReference>
<proteinExistence type="predicted"/>
<evidence type="ECO:0000313" key="1">
    <source>
        <dbReference type="EMBL" id="KAH0544785.1"/>
    </source>
</evidence>
<accession>A0A9P8L5K2</accession>